<evidence type="ECO:0000313" key="2">
    <source>
        <dbReference type="Proteomes" id="UP000199532"/>
    </source>
</evidence>
<dbReference type="Pfam" id="PF06821">
    <property type="entry name" value="Ser_hydrolase"/>
    <property type="match status" value="1"/>
</dbReference>
<organism evidence="1 2">
    <name type="scientific">Dyadobacter koreensis</name>
    <dbReference type="NCBI Taxonomy" id="408657"/>
    <lineage>
        <taxon>Bacteria</taxon>
        <taxon>Pseudomonadati</taxon>
        <taxon>Bacteroidota</taxon>
        <taxon>Cytophagia</taxon>
        <taxon>Cytophagales</taxon>
        <taxon>Spirosomataceae</taxon>
        <taxon>Dyadobacter</taxon>
    </lineage>
</organism>
<dbReference type="STRING" id="408657.SAMN04487995_0467"/>
<dbReference type="InterPro" id="IPR010662">
    <property type="entry name" value="RBBP9/YdeN"/>
</dbReference>
<dbReference type="EMBL" id="FNXY01000001">
    <property type="protein sequence ID" value="SEI40864.1"/>
    <property type="molecule type" value="Genomic_DNA"/>
</dbReference>
<evidence type="ECO:0000313" key="1">
    <source>
        <dbReference type="EMBL" id="SEI40864.1"/>
    </source>
</evidence>
<dbReference type="AlphaFoldDB" id="A0A1H6QIS4"/>
<dbReference type="OrthoDB" id="9804993at2"/>
<dbReference type="Proteomes" id="UP000199532">
    <property type="component" value="Unassembled WGS sequence"/>
</dbReference>
<dbReference type="RefSeq" id="WP_090331536.1">
    <property type="nucleotide sequence ID" value="NZ_FNXY01000001.1"/>
</dbReference>
<dbReference type="GO" id="GO:0016787">
    <property type="term" value="F:hydrolase activity"/>
    <property type="evidence" value="ECO:0007669"/>
    <property type="project" value="InterPro"/>
</dbReference>
<gene>
    <name evidence="1" type="ORF">SAMN04487995_0467</name>
</gene>
<name>A0A1H6QIS4_9BACT</name>
<sequence>MTAQVIFFHGGGERQDYEQDKNLVVSLKEQLGAAYFVHYPFLQNTGSADLGRREQITREILNSQDGVILVGHSLGASMLLACLSEKKIQRKIGGVFLMATPFWTGDEQWVRPFKLQPDFAEKMDPQVPLFFYHCQDDQEVPFVQLSKYRQKLPWAFYRQCSCGGHDFNNDLAIVAHDIKSLKNGAYIQRFSSDY</sequence>
<proteinExistence type="predicted"/>
<keyword evidence="2" id="KW-1185">Reference proteome</keyword>
<evidence type="ECO:0008006" key="3">
    <source>
        <dbReference type="Google" id="ProtNLM"/>
    </source>
</evidence>
<dbReference type="SUPFAM" id="SSF53474">
    <property type="entry name" value="alpha/beta-Hydrolases"/>
    <property type="match status" value="1"/>
</dbReference>
<reference evidence="1 2" key="1">
    <citation type="submission" date="2016-10" db="EMBL/GenBank/DDBJ databases">
        <authorList>
            <person name="de Groot N.N."/>
        </authorList>
    </citation>
    <scope>NUCLEOTIDE SEQUENCE [LARGE SCALE GENOMIC DNA]</scope>
    <source>
        <strain evidence="1 2">DSM 19938</strain>
    </source>
</reference>
<accession>A0A1H6QIS4</accession>
<dbReference type="InterPro" id="IPR029058">
    <property type="entry name" value="AB_hydrolase_fold"/>
</dbReference>
<dbReference type="Gene3D" id="3.40.50.1820">
    <property type="entry name" value="alpha/beta hydrolase"/>
    <property type="match status" value="1"/>
</dbReference>
<protein>
    <recommendedName>
        <fullName evidence="3">Alpha/beta hydrolase family protein</fullName>
    </recommendedName>
</protein>